<organism evidence="1 2">
    <name type="scientific">Rhododendron simsii</name>
    <name type="common">Sims's rhododendron</name>
    <dbReference type="NCBI Taxonomy" id="118357"/>
    <lineage>
        <taxon>Eukaryota</taxon>
        <taxon>Viridiplantae</taxon>
        <taxon>Streptophyta</taxon>
        <taxon>Embryophyta</taxon>
        <taxon>Tracheophyta</taxon>
        <taxon>Spermatophyta</taxon>
        <taxon>Magnoliopsida</taxon>
        <taxon>eudicotyledons</taxon>
        <taxon>Gunneridae</taxon>
        <taxon>Pentapetalae</taxon>
        <taxon>asterids</taxon>
        <taxon>Ericales</taxon>
        <taxon>Ericaceae</taxon>
        <taxon>Ericoideae</taxon>
        <taxon>Rhodoreae</taxon>
        <taxon>Rhododendron</taxon>
    </lineage>
</organism>
<dbReference type="Proteomes" id="UP000626092">
    <property type="component" value="Unassembled WGS sequence"/>
</dbReference>
<dbReference type="AlphaFoldDB" id="A0A834HHD3"/>
<evidence type="ECO:0000313" key="2">
    <source>
        <dbReference type="Proteomes" id="UP000626092"/>
    </source>
</evidence>
<proteinExistence type="predicted"/>
<sequence>MAIESGLPSPMIPLACEKHAMALQFIEEMTKNAGVVQDRVLREILSRHAEHRDEVSLVVLLKFQWLREGDD</sequence>
<dbReference type="EMBL" id="WJXA01000001">
    <property type="protein sequence ID" value="KAF7153243.1"/>
    <property type="molecule type" value="Genomic_DNA"/>
</dbReference>
<gene>
    <name evidence="1" type="ORF">RHSIM_Rhsim01G0170400</name>
</gene>
<comment type="caution">
    <text evidence="1">The sequence shown here is derived from an EMBL/GenBank/DDBJ whole genome shotgun (WGS) entry which is preliminary data.</text>
</comment>
<name>A0A834HHD3_RHOSS</name>
<keyword evidence="2" id="KW-1185">Reference proteome</keyword>
<reference evidence="1" key="1">
    <citation type="submission" date="2019-11" db="EMBL/GenBank/DDBJ databases">
        <authorList>
            <person name="Liu Y."/>
            <person name="Hou J."/>
            <person name="Li T.-Q."/>
            <person name="Guan C.-H."/>
            <person name="Wu X."/>
            <person name="Wu H.-Z."/>
            <person name="Ling F."/>
            <person name="Zhang R."/>
            <person name="Shi X.-G."/>
            <person name="Ren J.-P."/>
            <person name="Chen E.-F."/>
            <person name="Sun J.-M."/>
        </authorList>
    </citation>
    <scope>NUCLEOTIDE SEQUENCE</scope>
    <source>
        <strain evidence="1">Adult_tree_wgs_1</strain>
        <tissue evidence="1">Leaves</tissue>
    </source>
</reference>
<accession>A0A834HHD3</accession>
<dbReference type="OrthoDB" id="1700097at2759"/>
<evidence type="ECO:0000313" key="1">
    <source>
        <dbReference type="EMBL" id="KAF7153243.1"/>
    </source>
</evidence>
<protein>
    <submittedName>
        <fullName evidence="1">Uncharacterized protein</fullName>
    </submittedName>
</protein>